<keyword evidence="1" id="KW-0540">Nuclease</keyword>
<dbReference type="GO" id="GO:0003676">
    <property type="term" value="F:nucleic acid binding"/>
    <property type="evidence" value="ECO:0007669"/>
    <property type="project" value="InterPro"/>
</dbReference>
<dbReference type="InterPro" id="IPR012337">
    <property type="entry name" value="RNaseH-like_sf"/>
</dbReference>
<dbReference type="GO" id="GO:0004527">
    <property type="term" value="F:exonuclease activity"/>
    <property type="evidence" value="ECO:0007669"/>
    <property type="project" value="UniProtKB-KW"/>
</dbReference>
<accession>A0A409V9U0</accession>
<organism evidence="5 6">
    <name type="scientific">Panaeolus cyanescens</name>
    <dbReference type="NCBI Taxonomy" id="181874"/>
    <lineage>
        <taxon>Eukaryota</taxon>
        <taxon>Fungi</taxon>
        <taxon>Dikarya</taxon>
        <taxon>Basidiomycota</taxon>
        <taxon>Agaricomycotina</taxon>
        <taxon>Agaricomycetes</taxon>
        <taxon>Agaricomycetidae</taxon>
        <taxon>Agaricales</taxon>
        <taxon>Agaricineae</taxon>
        <taxon>Galeropsidaceae</taxon>
        <taxon>Panaeolus</taxon>
    </lineage>
</organism>
<dbReference type="AlphaFoldDB" id="A0A409V9U0"/>
<protein>
    <recommendedName>
        <fullName evidence="7">Exonuclease domain-containing protein</fullName>
    </recommendedName>
</protein>
<sequence length="165" mass="18660">MEGYESAYSLSYFDEHGTDSSPSSTGEIPPNANTVDTTSNYHSDVEQLEYDRSRFVSVGVITVWAEEDQGRKEAMAARVSICDYYGAVLFDTYVHPRKLVLDYRAQETGLNYNYLCGGLKYPEVQKQVSNIIENKVLIGHRIWIFLSVGVIRLSVVGKDIDQKFL</sequence>
<evidence type="ECO:0000313" key="5">
    <source>
        <dbReference type="EMBL" id="PPQ63532.1"/>
    </source>
</evidence>
<evidence type="ECO:0000256" key="1">
    <source>
        <dbReference type="ARBA" id="ARBA00022722"/>
    </source>
</evidence>
<evidence type="ECO:0000256" key="2">
    <source>
        <dbReference type="ARBA" id="ARBA00022801"/>
    </source>
</evidence>
<dbReference type="InterPro" id="IPR047021">
    <property type="entry name" value="REXO1/3/4-like"/>
</dbReference>
<dbReference type="InterPro" id="IPR036397">
    <property type="entry name" value="RNaseH_sf"/>
</dbReference>
<evidence type="ECO:0008006" key="7">
    <source>
        <dbReference type="Google" id="ProtNLM"/>
    </source>
</evidence>
<dbReference type="Gene3D" id="3.30.420.10">
    <property type="entry name" value="Ribonuclease H-like superfamily/Ribonuclease H"/>
    <property type="match status" value="1"/>
</dbReference>
<gene>
    <name evidence="5" type="ORF">CVT24_004760</name>
</gene>
<keyword evidence="6" id="KW-1185">Reference proteome</keyword>
<name>A0A409V9U0_9AGAR</name>
<dbReference type="SUPFAM" id="SSF53098">
    <property type="entry name" value="Ribonuclease H-like"/>
    <property type="match status" value="1"/>
</dbReference>
<dbReference type="PANTHER" id="PTHR12801:SF45">
    <property type="entry name" value="RNA EXONUCLEASE 4"/>
    <property type="match status" value="1"/>
</dbReference>
<dbReference type="PANTHER" id="PTHR12801">
    <property type="entry name" value="RNA EXONUCLEASE REXO1 / RECO3 FAMILY MEMBER-RELATED"/>
    <property type="match status" value="1"/>
</dbReference>
<dbReference type="GO" id="GO:0005634">
    <property type="term" value="C:nucleus"/>
    <property type="evidence" value="ECO:0007669"/>
    <property type="project" value="TreeGrafter"/>
</dbReference>
<dbReference type="STRING" id="181874.A0A409V9U0"/>
<keyword evidence="3" id="KW-0269">Exonuclease</keyword>
<evidence type="ECO:0000256" key="3">
    <source>
        <dbReference type="ARBA" id="ARBA00022839"/>
    </source>
</evidence>
<keyword evidence="2" id="KW-0378">Hydrolase</keyword>
<dbReference type="EMBL" id="NHTK01006120">
    <property type="protein sequence ID" value="PPQ63532.1"/>
    <property type="molecule type" value="Genomic_DNA"/>
</dbReference>
<feature type="compositionally biased region" description="Polar residues" evidence="4">
    <location>
        <begin position="19"/>
        <end position="38"/>
    </location>
</feature>
<feature type="region of interest" description="Disordered" evidence="4">
    <location>
        <begin position="15"/>
        <end position="38"/>
    </location>
</feature>
<dbReference type="InParanoid" id="A0A409V9U0"/>
<evidence type="ECO:0000256" key="4">
    <source>
        <dbReference type="SAM" id="MobiDB-lite"/>
    </source>
</evidence>
<proteinExistence type="predicted"/>
<reference evidence="5 6" key="1">
    <citation type="journal article" date="2018" name="Evol. Lett.">
        <title>Horizontal gene cluster transfer increased hallucinogenic mushroom diversity.</title>
        <authorList>
            <person name="Reynolds H.T."/>
            <person name="Vijayakumar V."/>
            <person name="Gluck-Thaler E."/>
            <person name="Korotkin H.B."/>
            <person name="Matheny P.B."/>
            <person name="Slot J.C."/>
        </authorList>
    </citation>
    <scope>NUCLEOTIDE SEQUENCE [LARGE SCALE GENOMIC DNA]</scope>
    <source>
        <strain evidence="5 6">2629</strain>
    </source>
</reference>
<comment type="caution">
    <text evidence="5">The sequence shown here is derived from an EMBL/GenBank/DDBJ whole genome shotgun (WGS) entry which is preliminary data.</text>
</comment>
<dbReference type="Proteomes" id="UP000284842">
    <property type="component" value="Unassembled WGS sequence"/>
</dbReference>
<evidence type="ECO:0000313" key="6">
    <source>
        <dbReference type="Proteomes" id="UP000284842"/>
    </source>
</evidence>
<dbReference type="OrthoDB" id="8191639at2759"/>